<keyword evidence="2" id="KW-1185">Reference proteome</keyword>
<comment type="caution">
    <text evidence="1">The sequence shown here is derived from an EMBL/GenBank/DDBJ whole genome shotgun (WGS) entry which is preliminary data.</text>
</comment>
<gene>
    <name evidence="1" type="ORF">N7537_001748</name>
</gene>
<sequence length="116" mass="12979">MPVKNDKGFITGDVDAAAFVAPATILYVLTKPYYGGYDKVKGQWLYDVVCNTPERLLFHELGHGWSAFGEFTTADYNYGWNDVVLRAQTQAVNNNVNDYLPLKNADTFALWAGGEY</sequence>
<reference evidence="1" key="1">
    <citation type="journal article" date="2023" name="IMA Fungus">
        <title>Comparative genomic study of the Penicillium genus elucidates a diverse pangenome and 15 lateral gene transfer events.</title>
        <authorList>
            <person name="Petersen C."/>
            <person name="Sorensen T."/>
            <person name="Nielsen M.R."/>
            <person name="Sondergaard T.E."/>
            <person name="Sorensen J.L."/>
            <person name="Fitzpatrick D.A."/>
            <person name="Frisvad J.C."/>
            <person name="Nielsen K.L."/>
        </authorList>
    </citation>
    <scope>NUCLEOTIDE SEQUENCE</scope>
    <source>
        <strain evidence="1">IBT 12815</strain>
    </source>
</reference>
<evidence type="ECO:0000313" key="1">
    <source>
        <dbReference type="EMBL" id="KAJ5616634.1"/>
    </source>
</evidence>
<dbReference type="InterPro" id="IPR024079">
    <property type="entry name" value="MetalloPept_cat_dom_sf"/>
</dbReference>
<dbReference type="GO" id="GO:0008237">
    <property type="term" value="F:metallopeptidase activity"/>
    <property type="evidence" value="ECO:0007669"/>
    <property type="project" value="InterPro"/>
</dbReference>
<dbReference type="RefSeq" id="XP_056757801.1">
    <property type="nucleotide sequence ID" value="XM_056892806.1"/>
</dbReference>
<proteinExistence type="predicted"/>
<dbReference type="Gene3D" id="3.40.390.10">
    <property type="entry name" value="Collagenase (Catalytic Domain)"/>
    <property type="match status" value="1"/>
</dbReference>
<reference evidence="1" key="2">
    <citation type="submission" date="2023-01" db="EMBL/GenBank/DDBJ databases">
        <authorList>
            <person name="Petersen C."/>
        </authorList>
    </citation>
    <scope>NUCLEOTIDE SEQUENCE</scope>
    <source>
        <strain evidence="1">IBT 12815</strain>
    </source>
</reference>
<dbReference type="Proteomes" id="UP001213799">
    <property type="component" value="Unassembled WGS sequence"/>
</dbReference>
<evidence type="ECO:0000313" key="2">
    <source>
        <dbReference type="Proteomes" id="UP001213799"/>
    </source>
</evidence>
<accession>A0AAD6H907</accession>
<name>A0AAD6H907_9EURO</name>
<dbReference type="EMBL" id="JAQJAE010000001">
    <property type="protein sequence ID" value="KAJ5616634.1"/>
    <property type="molecule type" value="Genomic_DNA"/>
</dbReference>
<organism evidence="1 2">
    <name type="scientific">Penicillium hordei</name>
    <dbReference type="NCBI Taxonomy" id="40994"/>
    <lineage>
        <taxon>Eukaryota</taxon>
        <taxon>Fungi</taxon>
        <taxon>Dikarya</taxon>
        <taxon>Ascomycota</taxon>
        <taxon>Pezizomycotina</taxon>
        <taxon>Eurotiomycetes</taxon>
        <taxon>Eurotiomycetidae</taxon>
        <taxon>Eurotiales</taxon>
        <taxon>Aspergillaceae</taxon>
        <taxon>Penicillium</taxon>
    </lineage>
</organism>
<protein>
    <submittedName>
        <fullName evidence="1">Uncharacterized protein</fullName>
    </submittedName>
</protein>
<dbReference type="AlphaFoldDB" id="A0AAD6H907"/>
<dbReference type="GeneID" id="81583048"/>